<dbReference type="Gene3D" id="3.10.100.10">
    <property type="entry name" value="Mannose-Binding Protein A, subunit A"/>
    <property type="match status" value="1"/>
</dbReference>
<evidence type="ECO:0000313" key="5">
    <source>
        <dbReference type="Proteomes" id="UP001482620"/>
    </source>
</evidence>
<proteinExistence type="predicted"/>
<feature type="domain" description="C-type lectin" evidence="3">
    <location>
        <begin position="40"/>
        <end position="119"/>
    </location>
</feature>
<name>A0ABV0UDC8_9TELE</name>
<dbReference type="InterPro" id="IPR016186">
    <property type="entry name" value="C-type_lectin-like/link_sf"/>
</dbReference>
<evidence type="ECO:0000259" key="3">
    <source>
        <dbReference type="PROSITE" id="PS50041"/>
    </source>
</evidence>
<dbReference type="InterPro" id="IPR016187">
    <property type="entry name" value="CTDL_fold"/>
</dbReference>
<gene>
    <name evidence="4" type="ORF">ILYODFUR_037417</name>
</gene>
<dbReference type="Pfam" id="PF00059">
    <property type="entry name" value="Lectin_C"/>
    <property type="match status" value="1"/>
</dbReference>
<dbReference type="PANTHER" id="PTHR46746">
    <property type="entry name" value="KILLER CELL LECTIN-LIKE RECEPTOR SUBFAMILY F MEMBER 2"/>
    <property type="match status" value="1"/>
</dbReference>
<keyword evidence="5" id="KW-1185">Reference proteome</keyword>
<accession>A0ABV0UDC8</accession>
<sequence length="119" mass="14015">MKKTWNEQNVSRAQWSIDEYCRMENNKRTCFSCQKGWLQSQSSCYAVNDAEPPHQKTWEEAQENCRGKSSDLTVVGNEAEKMFVKDKSWVIDRIKGYWIGLRVEEGKWKWIDGSDLTNQ</sequence>
<keyword evidence="2" id="KW-1015">Disulfide bond</keyword>
<evidence type="ECO:0000313" key="4">
    <source>
        <dbReference type="EMBL" id="MEQ2242592.1"/>
    </source>
</evidence>
<dbReference type="EMBL" id="JAHRIQ010066170">
    <property type="protein sequence ID" value="MEQ2242592.1"/>
    <property type="molecule type" value="Genomic_DNA"/>
</dbReference>
<organism evidence="4 5">
    <name type="scientific">Ilyodon furcidens</name>
    <name type="common">goldbreast splitfin</name>
    <dbReference type="NCBI Taxonomy" id="33524"/>
    <lineage>
        <taxon>Eukaryota</taxon>
        <taxon>Metazoa</taxon>
        <taxon>Chordata</taxon>
        <taxon>Craniata</taxon>
        <taxon>Vertebrata</taxon>
        <taxon>Euteleostomi</taxon>
        <taxon>Actinopterygii</taxon>
        <taxon>Neopterygii</taxon>
        <taxon>Teleostei</taxon>
        <taxon>Neoteleostei</taxon>
        <taxon>Acanthomorphata</taxon>
        <taxon>Ovalentaria</taxon>
        <taxon>Atherinomorphae</taxon>
        <taxon>Cyprinodontiformes</taxon>
        <taxon>Goodeidae</taxon>
        <taxon>Ilyodon</taxon>
    </lineage>
</organism>
<dbReference type="InterPro" id="IPR051379">
    <property type="entry name" value="C-type_Lectin_Receptor_IMM"/>
</dbReference>
<comment type="caution">
    <text evidence="4">The sequence shown here is derived from an EMBL/GenBank/DDBJ whole genome shotgun (WGS) entry which is preliminary data.</text>
</comment>
<reference evidence="4 5" key="1">
    <citation type="submission" date="2021-06" db="EMBL/GenBank/DDBJ databases">
        <authorList>
            <person name="Palmer J.M."/>
        </authorList>
    </citation>
    <scope>NUCLEOTIDE SEQUENCE [LARGE SCALE GENOMIC DNA]</scope>
    <source>
        <strain evidence="5">if_2019</strain>
        <tissue evidence="4">Muscle</tissue>
    </source>
</reference>
<dbReference type="PROSITE" id="PS50041">
    <property type="entry name" value="C_TYPE_LECTIN_2"/>
    <property type="match status" value="1"/>
</dbReference>
<evidence type="ECO:0000256" key="2">
    <source>
        <dbReference type="ARBA" id="ARBA00023157"/>
    </source>
</evidence>
<protein>
    <recommendedName>
        <fullName evidence="3">C-type lectin domain-containing protein</fullName>
    </recommendedName>
</protein>
<dbReference type="Proteomes" id="UP001482620">
    <property type="component" value="Unassembled WGS sequence"/>
</dbReference>
<keyword evidence="1" id="KW-0430">Lectin</keyword>
<dbReference type="InterPro" id="IPR001304">
    <property type="entry name" value="C-type_lectin-like"/>
</dbReference>
<dbReference type="PANTHER" id="PTHR46746:SF9">
    <property type="entry name" value="CD209 ANTIGEN-LIKE PROTEIN C-LIKE"/>
    <property type="match status" value="1"/>
</dbReference>
<evidence type="ECO:0000256" key="1">
    <source>
        <dbReference type="ARBA" id="ARBA00022734"/>
    </source>
</evidence>
<dbReference type="SUPFAM" id="SSF56436">
    <property type="entry name" value="C-type lectin-like"/>
    <property type="match status" value="1"/>
</dbReference>